<dbReference type="EMBL" id="CAJNRG010006042">
    <property type="protein sequence ID" value="CAF2082181.1"/>
    <property type="molecule type" value="Genomic_DNA"/>
</dbReference>
<dbReference type="Proteomes" id="UP000663887">
    <property type="component" value="Unassembled WGS sequence"/>
</dbReference>
<reference evidence="3" key="1">
    <citation type="submission" date="2021-02" db="EMBL/GenBank/DDBJ databases">
        <authorList>
            <person name="Nowell W R."/>
        </authorList>
    </citation>
    <scope>NUCLEOTIDE SEQUENCE</scope>
</reference>
<protein>
    <submittedName>
        <fullName evidence="3">Uncharacterized protein</fullName>
    </submittedName>
</protein>
<evidence type="ECO:0000313" key="4">
    <source>
        <dbReference type="EMBL" id="CAF3744852.1"/>
    </source>
</evidence>
<proteinExistence type="predicted"/>
<dbReference type="EMBL" id="CAJNRF010010171">
    <property type="protein sequence ID" value="CAF2117605.1"/>
    <property type="molecule type" value="Genomic_DNA"/>
</dbReference>
<dbReference type="EMBL" id="CAJOBF010000722">
    <property type="protein sequence ID" value="CAF3859821.1"/>
    <property type="molecule type" value="Genomic_DNA"/>
</dbReference>
<sequence>MVDVIKFQPSVSNTASNIQNLRYKSNSQQFNLPGFLAKCYTFVENEHIKHLPTKHWIDLCPQNPSRLLDVSNLPYSLHRKVMYQELSRTCTTTTMTHLNRPFKSKQQCNTNKTTTTTTAAAAAVVGESNTTSQPSFFNSDVQSCEIFNSLSKYITVKAEPLRPPNSVVKGPTNTITSWQKYWASTYAQRRRKETIDSDFELSRSKFEKTTPGQTQFVVVRDENFPKKIERLINEETVSMESISCSLTKVSTTAMVDEKIHLTEGNDINGLTNQVSSIELIGSSIVPSSAEINSSRRILKSTITAPPPATDKNDDKSRRKNSSFERLSSSSIASNFRSVSQAIGEVVHAQNTVVPMASKVLQMSVISEKNKTNKHSATRSRSRSKSSEKKLRRIPSAAKRKRQMSGNGISSHKTKQTPLSAVMPTTPRAKYSYKKWDSPYTGLRFDPPTPPSSPSLNVLPQDSDEEDNPTSFEKSEIFEHNSTIKVLKRCAF</sequence>
<keyword evidence="7" id="KW-1185">Reference proteome</keyword>
<evidence type="ECO:0000313" key="6">
    <source>
        <dbReference type="Proteomes" id="UP000663856"/>
    </source>
</evidence>
<evidence type="ECO:0000313" key="5">
    <source>
        <dbReference type="EMBL" id="CAF3859821.1"/>
    </source>
</evidence>
<evidence type="ECO:0000256" key="1">
    <source>
        <dbReference type="SAM" id="MobiDB-lite"/>
    </source>
</evidence>
<dbReference type="EMBL" id="CAJOBG010000045">
    <property type="protein sequence ID" value="CAF3744852.1"/>
    <property type="molecule type" value="Genomic_DNA"/>
</dbReference>
<dbReference type="Proteomes" id="UP000663866">
    <property type="component" value="Unassembled WGS sequence"/>
</dbReference>
<feature type="region of interest" description="Disordered" evidence="1">
    <location>
        <begin position="298"/>
        <end position="329"/>
    </location>
</feature>
<feature type="compositionally biased region" description="Basic residues" evidence="1">
    <location>
        <begin position="371"/>
        <end position="402"/>
    </location>
</feature>
<gene>
    <name evidence="4" type="ORF">OVN521_LOCUS789</name>
    <name evidence="5" type="ORF">UXM345_LOCUS8313</name>
    <name evidence="3" type="ORF">WKI299_LOCUS23612</name>
    <name evidence="2" type="ORF">XDN619_LOCUS14983</name>
</gene>
<dbReference type="AlphaFoldDB" id="A0A816V6N0"/>
<feature type="region of interest" description="Disordered" evidence="1">
    <location>
        <begin position="441"/>
        <end position="473"/>
    </location>
</feature>
<comment type="caution">
    <text evidence="3">The sequence shown here is derived from an EMBL/GenBank/DDBJ whole genome shotgun (WGS) entry which is preliminary data.</text>
</comment>
<evidence type="ECO:0000313" key="3">
    <source>
        <dbReference type="EMBL" id="CAF2117605.1"/>
    </source>
</evidence>
<accession>A0A816V6N0</accession>
<evidence type="ECO:0000313" key="7">
    <source>
        <dbReference type="Proteomes" id="UP000663866"/>
    </source>
</evidence>
<dbReference type="Proteomes" id="UP000663842">
    <property type="component" value="Unassembled WGS sequence"/>
</dbReference>
<dbReference type="Proteomes" id="UP000663856">
    <property type="component" value="Unassembled WGS sequence"/>
</dbReference>
<name>A0A816V6N0_9BILA</name>
<organism evidence="3 6">
    <name type="scientific">Rotaria magnacalcarata</name>
    <dbReference type="NCBI Taxonomy" id="392030"/>
    <lineage>
        <taxon>Eukaryota</taxon>
        <taxon>Metazoa</taxon>
        <taxon>Spiralia</taxon>
        <taxon>Gnathifera</taxon>
        <taxon>Rotifera</taxon>
        <taxon>Eurotatoria</taxon>
        <taxon>Bdelloidea</taxon>
        <taxon>Philodinida</taxon>
        <taxon>Philodinidae</taxon>
        <taxon>Rotaria</taxon>
    </lineage>
</organism>
<feature type="region of interest" description="Disordered" evidence="1">
    <location>
        <begin position="365"/>
        <end position="425"/>
    </location>
</feature>
<feature type="compositionally biased region" description="Polar residues" evidence="1">
    <location>
        <begin position="403"/>
        <end position="418"/>
    </location>
</feature>
<evidence type="ECO:0000313" key="2">
    <source>
        <dbReference type="EMBL" id="CAF2082181.1"/>
    </source>
</evidence>